<dbReference type="GO" id="GO:0004222">
    <property type="term" value="F:metalloendopeptidase activity"/>
    <property type="evidence" value="ECO:0007669"/>
    <property type="project" value="InterPro"/>
</dbReference>
<dbReference type="AlphaFoldDB" id="A0A517TUK8"/>
<dbReference type="SUPFAM" id="SSF55486">
    <property type="entry name" value="Metalloproteases ('zincins'), catalytic domain"/>
    <property type="match status" value="1"/>
</dbReference>
<keyword evidence="3" id="KW-0378">Hydrolase</keyword>
<dbReference type="Gene3D" id="3.40.390.10">
    <property type="entry name" value="Collagenase (Catalytic Domain)"/>
    <property type="match status" value="1"/>
</dbReference>
<keyword evidence="1" id="KW-0645">Protease</keyword>
<feature type="chain" id="PRO_5021929367" evidence="5">
    <location>
        <begin position="21"/>
        <end position="492"/>
    </location>
</feature>
<evidence type="ECO:0000256" key="2">
    <source>
        <dbReference type="ARBA" id="ARBA00022723"/>
    </source>
</evidence>
<keyword evidence="2" id="KW-0479">Metal-binding</keyword>
<dbReference type="InterPro" id="IPR024079">
    <property type="entry name" value="MetalloPept_cat_dom_sf"/>
</dbReference>
<evidence type="ECO:0000259" key="6">
    <source>
        <dbReference type="Pfam" id="PF00413"/>
    </source>
</evidence>
<evidence type="ECO:0000256" key="3">
    <source>
        <dbReference type="ARBA" id="ARBA00022801"/>
    </source>
</evidence>
<evidence type="ECO:0000313" key="8">
    <source>
        <dbReference type="Proteomes" id="UP000317909"/>
    </source>
</evidence>
<proteinExistence type="predicted"/>
<protein>
    <submittedName>
        <fullName evidence="7">Matrixin</fullName>
    </submittedName>
</protein>
<dbReference type="InterPro" id="IPR001818">
    <property type="entry name" value="Pept_M10_metallopeptidase"/>
</dbReference>
<dbReference type="KEGG" id="llh:I41_12210"/>
<reference evidence="7 8" key="1">
    <citation type="submission" date="2019-02" db="EMBL/GenBank/DDBJ databases">
        <title>Deep-cultivation of Planctomycetes and their phenomic and genomic characterization uncovers novel biology.</title>
        <authorList>
            <person name="Wiegand S."/>
            <person name="Jogler M."/>
            <person name="Boedeker C."/>
            <person name="Pinto D."/>
            <person name="Vollmers J."/>
            <person name="Rivas-Marin E."/>
            <person name="Kohn T."/>
            <person name="Peeters S.H."/>
            <person name="Heuer A."/>
            <person name="Rast P."/>
            <person name="Oberbeckmann S."/>
            <person name="Bunk B."/>
            <person name="Jeske O."/>
            <person name="Meyerdierks A."/>
            <person name="Storesund J.E."/>
            <person name="Kallscheuer N."/>
            <person name="Luecker S."/>
            <person name="Lage O.M."/>
            <person name="Pohl T."/>
            <person name="Merkel B.J."/>
            <person name="Hornburger P."/>
            <person name="Mueller R.-W."/>
            <person name="Bruemmer F."/>
            <person name="Labrenz M."/>
            <person name="Spormann A.M."/>
            <person name="Op den Camp H."/>
            <person name="Overmann J."/>
            <person name="Amann R."/>
            <person name="Jetten M.S.M."/>
            <person name="Mascher T."/>
            <person name="Medema M.H."/>
            <person name="Devos D.P."/>
            <person name="Kaster A.-K."/>
            <person name="Ovreas L."/>
            <person name="Rohde M."/>
            <person name="Galperin M.Y."/>
            <person name="Jogler C."/>
        </authorList>
    </citation>
    <scope>NUCLEOTIDE SEQUENCE [LARGE SCALE GENOMIC DNA]</scope>
    <source>
        <strain evidence="7 8">I41</strain>
    </source>
</reference>
<dbReference type="Pfam" id="PF00413">
    <property type="entry name" value="Peptidase_M10"/>
    <property type="match status" value="1"/>
</dbReference>
<evidence type="ECO:0000256" key="5">
    <source>
        <dbReference type="SAM" id="SignalP"/>
    </source>
</evidence>
<dbReference type="GO" id="GO:0006508">
    <property type="term" value="P:proteolysis"/>
    <property type="evidence" value="ECO:0007669"/>
    <property type="project" value="UniProtKB-KW"/>
</dbReference>
<dbReference type="OrthoDB" id="242548at2"/>
<keyword evidence="4" id="KW-0862">Zinc</keyword>
<evidence type="ECO:0000256" key="4">
    <source>
        <dbReference type="ARBA" id="ARBA00022833"/>
    </source>
</evidence>
<sequence precursor="true">MLRREFFTLMRLLTGAAVVAASVDAADAYDIVNRWGATQVDGGGLQRGDPVTLRWSLVPDGQAYSRSGNSQLIQYLDDGWNVPAAQRVPDLTGRSWWSVMNTAYAQFGRVSGIKMVYVAEQNGNGSDTGLEGDVRIGGENIDGTPGGALADNTFPNDGDMRIDTTRETNGRPTFWHSTEAPLRNLMIHETGHGVGLGHAQNTGVAAVMEGGLRTDIWGLQFDDVYALNRQYGDPLERNGGNNTAGTATKLGNVTLGGFVSVGGDSVDSVVQQFDDDWTGIDGTTDADWFHFTTTEPGFVDLKLTPLGPSYVSVQQGNFNAAAQSDLVLQLFRSEPSVTLISTADNTGLGGVETIGARYLATPGAYLARVRGTQDLNQFYQFDVSLNAAPSAGTSADLNLDGASNAADWALFVANSYTAFGGLAQIEAFQRGDLDFDGDNDVADFRFFKTAYIAANGAAAFASLLSVPEPETVSLAAFAAACCVLGRRTASRP</sequence>
<dbReference type="Gene3D" id="2.60.120.380">
    <property type="match status" value="1"/>
</dbReference>
<dbReference type="Proteomes" id="UP000317909">
    <property type="component" value="Chromosome"/>
</dbReference>
<accession>A0A517TUK8</accession>
<feature type="domain" description="Peptidase M10 metallopeptidase" evidence="6">
    <location>
        <begin position="137"/>
        <end position="232"/>
    </location>
</feature>
<feature type="signal peptide" evidence="5">
    <location>
        <begin position="1"/>
        <end position="20"/>
    </location>
</feature>
<name>A0A517TUK8_9BACT</name>
<gene>
    <name evidence="7" type="ORF">I41_12210</name>
</gene>
<dbReference type="RefSeq" id="WP_145431658.1">
    <property type="nucleotide sequence ID" value="NZ_CP036339.1"/>
</dbReference>
<dbReference type="EMBL" id="CP036339">
    <property type="protein sequence ID" value="QDT72055.1"/>
    <property type="molecule type" value="Genomic_DNA"/>
</dbReference>
<evidence type="ECO:0000256" key="1">
    <source>
        <dbReference type="ARBA" id="ARBA00022670"/>
    </source>
</evidence>
<organism evidence="7 8">
    <name type="scientific">Lacipirellula limnantheis</name>
    <dbReference type="NCBI Taxonomy" id="2528024"/>
    <lineage>
        <taxon>Bacteria</taxon>
        <taxon>Pseudomonadati</taxon>
        <taxon>Planctomycetota</taxon>
        <taxon>Planctomycetia</taxon>
        <taxon>Pirellulales</taxon>
        <taxon>Lacipirellulaceae</taxon>
        <taxon>Lacipirellula</taxon>
    </lineage>
</organism>
<evidence type="ECO:0000313" key="7">
    <source>
        <dbReference type="EMBL" id="QDT72055.1"/>
    </source>
</evidence>
<dbReference type="GO" id="GO:0008270">
    <property type="term" value="F:zinc ion binding"/>
    <property type="evidence" value="ECO:0007669"/>
    <property type="project" value="InterPro"/>
</dbReference>
<keyword evidence="8" id="KW-1185">Reference proteome</keyword>
<dbReference type="GO" id="GO:0031012">
    <property type="term" value="C:extracellular matrix"/>
    <property type="evidence" value="ECO:0007669"/>
    <property type="project" value="InterPro"/>
</dbReference>
<keyword evidence="5" id="KW-0732">Signal</keyword>